<comment type="caution">
    <text evidence="2">The sequence shown here is derived from an EMBL/GenBank/DDBJ whole genome shotgun (WGS) entry which is preliminary data.</text>
</comment>
<evidence type="ECO:0000256" key="1">
    <source>
        <dbReference type="SAM" id="MobiDB-lite"/>
    </source>
</evidence>
<feature type="region of interest" description="Disordered" evidence="1">
    <location>
        <begin position="247"/>
        <end position="306"/>
    </location>
</feature>
<dbReference type="STRING" id="86630.A0A367ITS7"/>
<proteinExistence type="predicted"/>
<reference evidence="2 3" key="1">
    <citation type="journal article" date="2018" name="G3 (Bethesda)">
        <title>Phylogenetic and Phylogenomic Definition of Rhizopus Species.</title>
        <authorList>
            <person name="Gryganskyi A.P."/>
            <person name="Golan J."/>
            <person name="Dolatabadi S."/>
            <person name="Mondo S."/>
            <person name="Robb S."/>
            <person name="Idnurm A."/>
            <person name="Muszewska A."/>
            <person name="Steczkiewicz K."/>
            <person name="Masonjones S."/>
            <person name="Liao H.L."/>
            <person name="Gajdeczka M.T."/>
            <person name="Anike F."/>
            <person name="Vuek A."/>
            <person name="Anishchenko I.M."/>
            <person name="Voigt K."/>
            <person name="de Hoog G.S."/>
            <person name="Smith M.E."/>
            <person name="Heitman J."/>
            <person name="Vilgalys R."/>
            <person name="Stajich J.E."/>
        </authorList>
    </citation>
    <scope>NUCLEOTIDE SEQUENCE [LARGE SCALE GENOMIC DNA]</scope>
    <source>
        <strain evidence="2 3">CBS 357.93</strain>
    </source>
</reference>
<dbReference type="AlphaFoldDB" id="A0A367ITS7"/>
<keyword evidence="3" id="KW-1185">Reference proteome</keyword>
<feature type="compositionally biased region" description="Polar residues" evidence="1">
    <location>
        <begin position="395"/>
        <end position="404"/>
    </location>
</feature>
<feature type="compositionally biased region" description="Polar residues" evidence="1">
    <location>
        <begin position="256"/>
        <end position="269"/>
    </location>
</feature>
<evidence type="ECO:0000313" key="2">
    <source>
        <dbReference type="EMBL" id="RCH80881.1"/>
    </source>
</evidence>
<protein>
    <recommendedName>
        <fullName evidence="4">CCHC-type domain-containing protein</fullName>
    </recommendedName>
</protein>
<feature type="region of interest" description="Disordered" evidence="1">
    <location>
        <begin position="323"/>
        <end position="345"/>
    </location>
</feature>
<organism evidence="2 3">
    <name type="scientific">Rhizopus azygosporus</name>
    <name type="common">Rhizopus microsporus var. azygosporus</name>
    <dbReference type="NCBI Taxonomy" id="86630"/>
    <lineage>
        <taxon>Eukaryota</taxon>
        <taxon>Fungi</taxon>
        <taxon>Fungi incertae sedis</taxon>
        <taxon>Mucoromycota</taxon>
        <taxon>Mucoromycotina</taxon>
        <taxon>Mucoromycetes</taxon>
        <taxon>Mucorales</taxon>
        <taxon>Mucorineae</taxon>
        <taxon>Rhizopodaceae</taxon>
        <taxon>Rhizopus</taxon>
    </lineage>
</organism>
<sequence>MVLSANENLPPNKATAGQPPPTFLQSNKSWACILRGNVKTFSNGLGHNKTQPGQFASYSERPFLKGTIPGSILIDITSVTNKLLFVHELSASCGGDENLWSVENIIRRDSNKNFVEITAFLTFREELTTVGVSLPSFEKRFFGYPSLSPDSNLVSMVDPKEVYRIYAMISGVYSGRGYAVLATTGDSALTHALDWKYRCLFADDSEDPVETSVEVYATWDSMAPYCRYCHASDHAFADCPKKKSKIRRTVHKARKTPSTMSPNARSTPTEHLAETSPLLTEQPVDPEDPVSAVPTAPAEDRSASLIPGKNTSKYAKFTTIMTRSKTDSRPTSTATISDEPSVPTTTGCNSCHCEYLEKIHSTQSNNTVTNTSDDVDDSVEESYTTMDPMEEDELNGSQPPLNNF</sequence>
<feature type="region of interest" description="Disordered" evidence="1">
    <location>
        <begin position="1"/>
        <end position="22"/>
    </location>
</feature>
<gene>
    <name evidence="2" type="ORF">CU097_001895</name>
</gene>
<dbReference type="EMBL" id="PJQL01003689">
    <property type="protein sequence ID" value="RCH80881.1"/>
    <property type="molecule type" value="Genomic_DNA"/>
</dbReference>
<accession>A0A367ITS7</accession>
<evidence type="ECO:0000313" key="3">
    <source>
        <dbReference type="Proteomes" id="UP000252139"/>
    </source>
</evidence>
<dbReference type="Proteomes" id="UP000252139">
    <property type="component" value="Unassembled WGS sequence"/>
</dbReference>
<feature type="region of interest" description="Disordered" evidence="1">
    <location>
        <begin position="364"/>
        <end position="404"/>
    </location>
</feature>
<dbReference type="OrthoDB" id="2275825at2759"/>
<evidence type="ECO:0008006" key="4">
    <source>
        <dbReference type="Google" id="ProtNLM"/>
    </source>
</evidence>
<name>A0A367ITS7_RHIAZ</name>